<protein>
    <recommendedName>
        <fullName evidence="1">N-acetyltransferase domain-containing protein</fullName>
    </recommendedName>
</protein>
<dbReference type="Gene3D" id="3.40.630.30">
    <property type="match status" value="1"/>
</dbReference>
<dbReference type="GO" id="GO:0016747">
    <property type="term" value="F:acyltransferase activity, transferring groups other than amino-acyl groups"/>
    <property type="evidence" value="ECO:0007669"/>
    <property type="project" value="InterPro"/>
</dbReference>
<evidence type="ECO:0000313" key="3">
    <source>
        <dbReference type="Proteomes" id="UP000006620"/>
    </source>
</evidence>
<dbReference type="InterPro" id="IPR052523">
    <property type="entry name" value="Trichothecene_AcTrans"/>
</dbReference>
<dbReference type="AlphaFoldDB" id="F8FJC2"/>
<dbReference type="SUPFAM" id="SSF55729">
    <property type="entry name" value="Acyl-CoA N-acyltransferases (Nat)"/>
    <property type="match status" value="1"/>
</dbReference>
<dbReference type="RefSeq" id="WP_013915047.1">
    <property type="nucleotide sequence ID" value="NC_015690.1"/>
</dbReference>
<dbReference type="KEGG" id="pms:KNP414_01321"/>
<reference evidence="2 3" key="2">
    <citation type="journal article" date="2013" name="Genome Announc.">
        <title>Genome Sequence of Growth-Improving Paenibacillus mucilaginosus Strain KNP414.</title>
        <authorList>
            <person name="Lu J.J."/>
            <person name="Wang J.F."/>
            <person name="Hu X.F."/>
        </authorList>
    </citation>
    <scope>NUCLEOTIDE SEQUENCE [LARGE SCALE GENOMIC DNA]</scope>
    <source>
        <strain evidence="2 3">KNP414</strain>
    </source>
</reference>
<dbReference type="InterPro" id="IPR016181">
    <property type="entry name" value="Acyl_CoA_acyltransferase"/>
</dbReference>
<evidence type="ECO:0000259" key="1">
    <source>
        <dbReference type="Pfam" id="PF13508"/>
    </source>
</evidence>
<dbReference type="CDD" id="cd04301">
    <property type="entry name" value="NAT_SF"/>
    <property type="match status" value="1"/>
</dbReference>
<dbReference type="HOGENOM" id="CLU_060131_7_2_9"/>
<reference evidence="3" key="1">
    <citation type="submission" date="2011-06" db="EMBL/GenBank/DDBJ databases">
        <title>Complete genome sequence of Paenibacillus mucilaginosus KNP414.</title>
        <authorList>
            <person name="Wang J."/>
            <person name="Hu S."/>
            <person name="Hu X."/>
            <person name="Zhang B."/>
            <person name="Dong D."/>
            <person name="Zhang S."/>
            <person name="Zhao K."/>
            <person name="Wu D."/>
        </authorList>
    </citation>
    <scope>NUCLEOTIDE SEQUENCE [LARGE SCALE GENOMIC DNA]</scope>
    <source>
        <strain evidence="3">KNP414</strain>
    </source>
</reference>
<dbReference type="InterPro" id="IPR000182">
    <property type="entry name" value="GNAT_dom"/>
</dbReference>
<dbReference type="PANTHER" id="PTHR42791:SF1">
    <property type="entry name" value="N-ACETYLTRANSFERASE DOMAIN-CONTAINING PROTEIN"/>
    <property type="match status" value="1"/>
</dbReference>
<gene>
    <name evidence="2" type="ordered locus">KNP414_01321</name>
</gene>
<dbReference type="PATRIC" id="fig|1036673.3.peg.1155"/>
<evidence type="ECO:0000313" key="2">
    <source>
        <dbReference type="EMBL" id="AEI39885.1"/>
    </source>
</evidence>
<organism evidence="2 3">
    <name type="scientific">Paenibacillus mucilaginosus (strain KNP414)</name>
    <dbReference type="NCBI Taxonomy" id="1036673"/>
    <lineage>
        <taxon>Bacteria</taxon>
        <taxon>Bacillati</taxon>
        <taxon>Bacillota</taxon>
        <taxon>Bacilli</taxon>
        <taxon>Bacillales</taxon>
        <taxon>Paenibacillaceae</taxon>
        <taxon>Paenibacillus</taxon>
    </lineage>
</organism>
<dbReference type="Pfam" id="PF13508">
    <property type="entry name" value="Acetyltransf_7"/>
    <property type="match status" value="1"/>
</dbReference>
<proteinExistence type="predicted"/>
<feature type="domain" description="N-acetyltransferase" evidence="1">
    <location>
        <begin position="127"/>
        <end position="190"/>
    </location>
</feature>
<dbReference type="Proteomes" id="UP000006620">
    <property type="component" value="Chromosome"/>
</dbReference>
<sequence length="210" mass="22958">MKPGGRIAPLTSADQESFAAVMGRAFADDPLFLHLFGPSKSDRLAAKRVRLFLTLVFKKALLQGEDMRGYFENGRLAGAYLAEPPRTSRSGMRQNVKLAGLLLPLLFRLPLRSLGQLNAYMRVTRNAAPVTAHHYLAMLGVDPSAQGKGIGRALLLDLFGRVHAHAGSQGAALDTENRRNVDWYVSWGFVLSAEASLGGLPLYCMHWAPK</sequence>
<dbReference type="PANTHER" id="PTHR42791">
    <property type="entry name" value="GNAT FAMILY ACETYLTRANSFERASE"/>
    <property type="match status" value="1"/>
</dbReference>
<dbReference type="EMBL" id="CP002869">
    <property type="protein sequence ID" value="AEI39885.1"/>
    <property type="molecule type" value="Genomic_DNA"/>
</dbReference>
<name>F8FJC2_PAEMK</name>
<accession>F8FJC2</accession>